<dbReference type="AlphaFoldDB" id="A0A1H5TKP1"/>
<dbReference type="OrthoDB" id="9813892at2"/>
<dbReference type="Proteomes" id="UP000236738">
    <property type="component" value="Unassembled WGS sequence"/>
</dbReference>
<accession>A0A1H5TKP1</accession>
<reference evidence="2" key="1">
    <citation type="submission" date="2016-10" db="EMBL/GenBank/DDBJ databases">
        <authorList>
            <person name="Varghese N."/>
            <person name="Submissions S."/>
        </authorList>
    </citation>
    <scope>NUCLEOTIDE SEQUENCE [LARGE SCALE GENOMIC DNA]</scope>
    <source>
        <strain evidence="2">DSM 21580</strain>
    </source>
</reference>
<proteinExistence type="predicted"/>
<gene>
    <name evidence="1" type="ORF">SAMN05421847_0505</name>
</gene>
<keyword evidence="2" id="KW-1185">Reference proteome</keyword>
<organism evidence="1 2">
    <name type="scientific">Halpernia humi</name>
    <dbReference type="NCBI Taxonomy" id="493375"/>
    <lineage>
        <taxon>Bacteria</taxon>
        <taxon>Pseudomonadati</taxon>
        <taxon>Bacteroidota</taxon>
        <taxon>Flavobacteriia</taxon>
        <taxon>Flavobacteriales</taxon>
        <taxon>Weeksellaceae</taxon>
        <taxon>Chryseobacterium group</taxon>
        <taxon>Halpernia</taxon>
    </lineage>
</organism>
<evidence type="ECO:0000313" key="1">
    <source>
        <dbReference type="EMBL" id="SEF63369.1"/>
    </source>
</evidence>
<protein>
    <recommendedName>
        <fullName evidence="3">Glycosyl hydrolase</fullName>
    </recommendedName>
</protein>
<dbReference type="SUPFAM" id="SSF110296">
    <property type="entry name" value="Oligoxyloglucan reducing end-specific cellobiohydrolase"/>
    <property type="match status" value="1"/>
</dbReference>
<dbReference type="InterPro" id="IPR015943">
    <property type="entry name" value="WD40/YVTN_repeat-like_dom_sf"/>
</dbReference>
<evidence type="ECO:0000313" key="2">
    <source>
        <dbReference type="Proteomes" id="UP000236738"/>
    </source>
</evidence>
<dbReference type="Gene3D" id="2.130.10.10">
    <property type="entry name" value="YVTN repeat-like/Quinoprotein amine dehydrogenase"/>
    <property type="match status" value="1"/>
</dbReference>
<name>A0A1H5TKP1_9FLAO</name>
<dbReference type="SUPFAM" id="SSF101908">
    <property type="entry name" value="Putative isomerase YbhE"/>
    <property type="match status" value="1"/>
</dbReference>
<dbReference type="RefSeq" id="WP_103912526.1">
    <property type="nucleotide sequence ID" value="NZ_FNUS01000001.1"/>
</dbReference>
<sequence length="348" mass="39415">MKKFIIGFILIVFFQIFTAQTLKFETLLKDKISIRALQIYDGKVWYSGTDSKFGYVDLKNPKDQKQIRLSDKNLQFRTLAQNETDFYAVNIESPAYFFRINKKTLKFDKVFQDSTKMAFYDALHTVERNYGSFLLAFSDPDLELNLKLAFLNPSKNLFTNFVASKNNHEGMKVNKGAAAFAASNTNIASAKNYLWIATSGMSSRIFRMNLHGLDWQVFETPFIQGTSSTGIYSIDFFNDKFGIAVGGDYTKQAENINNIATTNDGGETWQIEASGKNAGYMTCVKIRPGSKGKEIIAVGDQHISYSNDFGKTWTKISTEKNLYVCDWVNKNTLVFAGKDKILKADFIK</sequence>
<dbReference type="EMBL" id="FNUS01000001">
    <property type="protein sequence ID" value="SEF63369.1"/>
    <property type="molecule type" value="Genomic_DNA"/>
</dbReference>
<evidence type="ECO:0008006" key="3">
    <source>
        <dbReference type="Google" id="ProtNLM"/>
    </source>
</evidence>